<sequence>MSETRPPPSWPFLRREAALLGVPVRALTGPRYRQVLPGVMVSALVPDTVAVRARAALLLAPEGAVVSHWTAARLWGGRVPDSEWVHVAFMRDVRFRVRGVRTHRHRHRLEVVRRHGVPVTSPGQTFCHLARFLGLVDLVALGDSLVRKHRLSTSDLVAYAEGWAGQCRGEALAAARLVREGVDSSPETALRLLMVLAGLPEPTVNVELRDADGHVRFRLDLGYEGPKVAVEYDGRWHDSPEQRAHDEARRAHLTDTEGWTFVLVTGDDLYVDPAALLDRLLSELRAAGVSVPSTLSDAWRAHFRVQRIAA</sequence>
<dbReference type="Proteomes" id="UP000515976">
    <property type="component" value="Chromosome"/>
</dbReference>
<dbReference type="RefSeq" id="WP_166103322.1">
    <property type="nucleotide sequence ID" value="NZ_BMMY01000002.1"/>
</dbReference>
<protein>
    <recommendedName>
        <fullName evidence="3">DUF559 domain-containing protein</fullName>
    </recommendedName>
</protein>
<dbReference type="Gene3D" id="3.40.960.10">
    <property type="entry name" value="VSR Endonuclease"/>
    <property type="match status" value="1"/>
</dbReference>
<evidence type="ECO:0000313" key="2">
    <source>
        <dbReference type="Proteomes" id="UP000515976"/>
    </source>
</evidence>
<proteinExistence type="predicted"/>
<dbReference type="InterPro" id="IPR011335">
    <property type="entry name" value="Restrct_endonuc-II-like"/>
</dbReference>
<dbReference type="SUPFAM" id="SSF52980">
    <property type="entry name" value="Restriction endonuclease-like"/>
    <property type="match status" value="1"/>
</dbReference>
<evidence type="ECO:0008006" key="3">
    <source>
        <dbReference type="Google" id="ProtNLM"/>
    </source>
</evidence>
<dbReference type="KEGG" id="pei:H9L10_02540"/>
<reference evidence="1 2" key="1">
    <citation type="submission" date="2020-08" db="EMBL/GenBank/DDBJ databases">
        <title>Genome sequence of Phycicoccus endophyticus JCM 31784T.</title>
        <authorList>
            <person name="Hyun D.-W."/>
            <person name="Bae J.-W."/>
        </authorList>
    </citation>
    <scope>NUCLEOTIDE SEQUENCE [LARGE SCALE GENOMIC DNA]</scope>
    <source>
        <strain evidence="1 2">JCM 31784</strain>
    </source>
</reference>
<name>A0A7G9R301_9MICO</name>
<dbReference type="EMBL" id="CP060712">
    <property type="protein sequence ID" value="QNN49976.1"/>
    <property type="molecule type" value="Genomic_DNA"/>
</dbReference>
<accession>A0A7G9R301</accession>
<dbReference type="AlphaFoldDB" id="A0A7G9R301"/>
<gene>
    <name evidence="1" type="ORF">H9L10_02540</name>
</gene>
<organism evidence="1 2">
    <name type="scientific">Phycicoccus endophyticus</name>
    <dbReference type="NCBI Taxonomy" id="1690220"/>
    <lineage>
        <taxon>Bacteria</taxon>
        <taxon>Bacillati</taxon>
        <taxon>Actinomycetota</taxon>
        <taxon>Actinomycetes</taxon>
        <taxon>Micrococcales</taxon>
        <taxon>Intrasporangiaceae</taxon>
        <taxon>Phycicoccus</taxon>
    </lineage>
</organism>
<evidence type="ECO:0000313" key="1">
    <source>
        <dbReference type="EMBL" id="QNN49976.1"/>
    </source>
</evidence>
<keyword evidence="2" id="KW-1185">Reference proteome</keyword>